<evidence type="ECO:0000259" key="2">
    <source>
        <dbReference type="PROSITE" id="PS00036"/>
    </source>
</evidence>
<feature type="compositionally biased region" description="Polar residues" evidence="1">
    <location>
        <begin position="50"/>
        <end position="62"/>
    </location>
</feature>
<keyword evidence="4" id="KW-1185">Reference proteome</keyword>
<dbReference type="EMBL" id="KV423917">
    <property type="protein sequence ID" value="KZT62380.1"/>
    <property type="molecule type" value="Genomic_DNA"/>
</dbReference>
<feature type="domain" description="BZIP" evidence="2">
    <location>
        <begin position="126"/>
        <end position="140"/>
    </location>
</feature>
<name>A0A165JWY8_9BASI</name>
<dbReference type="SMART" id="SM00338">
    <property type="entry name" value="BRLZ"/>
    <property type="match status" value="1"/>
</dbReference>
<dbReference type="Pfam" id="PF00170">
    <property type="entry name" value="bZIP_1"/>
    <property type="match status" value="1"/>
</dbReference>
<dbReference type="InterPro" id="IPR046347">
    <property type="entry name" value="bZIP_sf"/>
</dbReference>
<dbReference type="SUPFAM" id="SSF57959">
    <property type="entry name" value="Leucine zipper domain"/>
    <property type="match status" value="1"/>
</dbReference>
<accession>A0A165JWY8</accession>
<feature type="compositionally biased region" description="Gly residues" evidence="1">
    <location>
        <begin position="19"/>
        <end position="43"/>
    </location>
</feature>
<dbReference type="STRING" id="1353952.A0A165JWY8"/>
<dbReference type="PANTHER" id="PTHR38116">
    <property type="entry name" value="CHROMOSOME 7, WHOLE GENOME SHOTGUN SEQUENCE"/>
    <property type="match status" value="1"/>
</dbReference>
<dbReference type="OrthoDB" id="2245989at2759"/>
<dbReference type="Proteomes" id="UP000076842">
    <property type="component" value="Unassembled WGS sequence"/>
</dbReference>
<feature type="compositionally biased region" description="Low complexity" evidence="1">
    <location>
        <begin position="239"/>
        <end position="252"/>
    </location>
</feature>
<dbReference type="AlphaFoldDB" id="A0A165JWY8"/>
<feature type="compositionally biased region" description="Polar residues" evidence="1">
    <location>
        <begin position="279"/>
        <end position="295"/>
    </location>
</feature>
<dbReference type="InParanoid" id="A0A165JWY8"/>
<dbReference type="CDD" id="cd14688">
    <property type="entry name" value="bZIP_YAP"/>
    <property type="match status" value="1"/>
</dbReference>
<evidence type="ECO:0000313" key="3">
    <source>
        <dbReference type="EMBL" id="KZT62380.1"/>
    </source>
</evidence>
<feature type="compositionally biased region" description="Basic and acidic residues" evidence="1">
    <location>
        <begin position="82"/>
        <end position="110"/>
    </location>
</feature>
<feature type="region of interest" description="Disordered" evidence="1">
    <location>
        <begin position="13"/>
        <end position="135"/>
    </location>
</feature>
<feature type="region of interest" description="Disordered" evidence="1">
    <location>
        <begin position="231"/>
        <end position="295"/>
    </location>
</feature>
<sequence>MWITWIGDPLSGPRIRGSWAGGRRGGRRTMGGRAGGETGGERGGCAESRGASQGERQWTAQGRRQPGPRMRKHPRVPTMDAMDQRAMSELDHDHSGSEDGHTSDHGDSGKGSRPGRKQNPDAQQQRRIQNRVAQREFRLRKQQRIRDLEARVEMLSAGQGQGYEQMRNILRALMGENHHLRGIIRQLTDFMAEGVGGCLPKMGFTKDSFEEYVNRGETDTSFYAFDAFKKSRSNGQPGSANSNSLPLSTLLPEAGDGPNKKRKRASTDTPEDVTTTNTSGTSPPLNSGMTYTSNGVGSPSALQTFSALLDGSYSGQNYAPPQSMQSAPMRSQTVPQYNMQSEPMVPRNPNIFGAFNGYDAYNLGPAPQEQQRQAMMQLARDTAENTMLISNVENVLDSANPRQLEAGKLIKYHLSNYRNNHNYCLPTSLRPTLVQRTIPHVPHAPVGRLAHRPRNADPIIDGIPAPVMRDRMILLKGRYDLVDCMHEFLKGTTIHGDDVLAHSNWEVSESWLKKYGFLIDEPFLASTNRWRKERGEREVNFDDLPTMEEQPQVPVQPYGAGVAQQTIGSL</sequence>
<protein>
    <recommendedName>
        <fullName evidence="2">BZIP domain-containing protein</fullName>
    </recommendedName>
</protein>
<dbReference type="GO" id="GO:0003700">
    <property type="term" value="F:DNA-binding transcription factor activity"/>
    <property type="evidence" value="ECO:0007669"/>
    <property type="project" value="InterPro"/>
</dbReference>
<proteinExistence type="predicted"/>
<dbReference type="PROSITE" id="PS00036">
    <property type="entry name" value="BZIP_BASIC"/>
    <property type="match status" value="1"/>
</dbReference>
<gene>
    <name evidence="3" type="ORF">CALCODRAFT_505673</name>
</gene>
<dbReference type="InterPro" id="IPR004827">
    <property type="entry name" value="bZIP"/>
</dbReference>
<evidence type="ECO:0000256" key="1">
    <source>
        <dbReference type="SAM" id="MobiDB-lite"/>
    </source>
</evidence>
<organism evidence="3 4">
    <name type="scientific">Calocera cornea HHB12733</name>
    <dbReference type="NCBI Taxonomy" id="1353952"/>
    <lineage>
        <taxon>Eukaryota</taxon>
        <taxon>Fungi</taxon>
        <taxon>Dikarya</taxon>
        <taxon>Basidiomycota</taxon>
        <taxon>Agaricomycotina</taxon>
        <taxon>Dacrymycetes</taxon>
        <taxon>Dacrymycetales</taxon>
        <taxon>Dacrymycetaceae</taxon>
        <taxon>Calocera</taxon>
    </lineage>
</organism>
<dbReference type="Gene3D" id="1.20.5.170">
    <property type="match status" value="1"/>
</dbReference>
<dbReference type="PANTHER" id="PTHR38116:SF9">
    <property type="entry name" value="BZIP DOMAIN-CONTAINING PROTEIN"/>
    <property type="match status" value="1"/>
</dbReference>
<evidence type="ECO:0000313" key="4">
    <source>
        <dbReference type="Proteomes" id="UP000076842"/>
    </source>
</evidence>
<reference evidence="3 4" key="1">
    <citation type="journal article" date="2016" name="Mol. Biol. Evol.">
        <title>Comparative Genomics of Early-Diverging Mushroom-Forming Fungi Provides Insights into the Origins of Lignocellulose Decay Capabilities.</title>
        <authorList>
            <person name="Nagy L.G."/>
            <person name="Riley R."/>
            <person name="Tritt A."/>
            <person name="Adam C."/>
            <person name="Daum C."/>
            <person name="Floudas D."/>
            <person name="Sun H."/>
            <person name="Yadav J.S."/>
            <person name="Pangilinan J."/>
            <person name="Larsson K.H."/>
            <person name="Matsuura K."/>
            <person name="Barry K."/>
            <person name="Labutti K."/>
            <person name="Kuo R."/>
            <person name="Ohm R.A."/>
            <person name="Bhattacharya S.S."/>
            <person name="Shirouzu T."/>
            <person name="Yoshinaga Y."/>
            <person name="Martin F.M."/>
            <person name="Grigoriev I.V."/>
            <person name="Hibbett D.S."/>
        </authorList>
    </citation>
    <scope>NUCLEOTIDE SEQUENCE [LARGE SCALE GENOMIC DNA]</scope>
    <source>
        <strain evidence="3 4">HHB12733</strain>
    </source>
</reference>